<reference evidence="1" key="2">
    <citation type="submission" date="2015-06" db="UniProtKB">
        <authorList>
            <consortium name="EnsemblPlants"/>
        </authorList>
    </citation>
    <scope>IDENTIFICATION</scope>
    <source>
        <strain evidence="1">DM1-3 516 R44</strain>
    </source>
</reference>
<reference evidence="2" key="1">
    <citation type="journal article" date="2011" name="Nature">
        <title>Genome sequence and analysis of the tuber crop potato.</title>
        <authorList>
            <consortium name="The Potato Genome Sequencing Consortium"/>
        </authorList>
    </citation>
    <scope>NUCLEOTIDE SEQUENCE [LARGE SCALE GENOMIC DNA]</scope>
    <source>
        <strain evidence="2">cv. DM1-3 516 R44</strain>
    </source>
</reference>
<dbReference type="EnsemblPlants" id="PGSC0003DMT400096594">
    <property type="protein sequence ID" value="PGSC0003DMT400096594"/>
    <property type="gene ID" value="PGSC0003DMG400046165"/>
</dbReference>
<dbReference type="Gramene" id="PGSC0003DMT400096594">
    <property type="protein sequence ID" value="PGSC0003DMT400096594"/>
    <property type="gene ID" value="PGSC0003DMG400046165"/>
</dbReference>
<protein>
    <submittedName>
        <fullName evidence="1">Uncharacterized protein</fullName>
    </submittedName>
</protein>
<organism evidence="1 2">
    <name type="scientific">Solanum tuberosum</name>
    <name type="common">Potato</name>
    <dbReference type="NCBI Taxonomy" id="4113"/>
    <lineage>
        <taxon>Eukaryota</taxon>
        <taxon>Viridiplantae</taxon>
        <taxon>Streptophyta</taxon>
        <taxon>Embryophyta</taxon>
        <taxon>Tracheophyta</taxon>
        <taxon>Spermatophyta</taxon>
        <taxon>Magnoliopsida</taxon>
        <taxon>eudicotyledons</taxon>
        <taxon>Gunneridae</taxon>
        <taxon>Pentapetalae</taxon>
        <taxon>asterids</taxon>
        <taxon>lamiids</taxon>
        <taxon>Solanales</taxon>
        <taxon>Solanaceae</taxon>
        <taxon>Solanoideae</taxon>
        <taxon>Solaneae</taxon>
        <taxon>Solanum</taxon>
    </lineage>
</organism>
<keyword evidence="2" id="KW-1185">Reference proteome</keyword>
<evidence type="ECO:0000313" key="2">
    <source>
        <dbReference type="Proteomes" id="UP000011115"/>
    </source>
</evidence>
<evidence type="ECO:0000313" key="1">
    <source>
        <dbReference type="EnsemblPlants" id="PGSC0003DMT400096594"/>
    </source>
</evidence>
<proteinExistence type="predicted"/>
<accession>M1DYT3</accession>
<dbReference type="Proteomes" id="UP000011115">
    <property type="component" value="Unassembled WGS sequence"/>
</dbReference>
<dbReference type="PaxDb" id="4113-PGSC0003DMT400096594"/>
<dbReference type="HOGENOM" id="CLU_2363777_0_0_1"/>
<dbReference type="AlphaFoldDB" id="M1DYT3"/>
<name>M1DYT3_SOLTU</name>
<dbReference type="InParanoid" id="M1DYT3"/>
<sequence length="96" mass="10584">MIERAIEAAVAPILEELGVQRELTTSHRHWPLSQLGLMHLKSTDITMLWGGVDVPEGPSSELPAVYEITLTSLIGDIAIVDGDEESDAREMDEEEQ</sequence>